<organism evidence="1 2">
    <name type="scientific">Vermiconidia calcicola</name>
    <dbReference type="NCBI Taxonomy" id="1690605"/>
    <lineage>
        <taxon>Eukaryota</taxon>
        <taxon>Fungi</taxon>
        <taxon>Dikarya</taxon>
        <taxon>Ascomycota</taxon>
        <taxon>Pezizomycotina</taxon>
        <taxon>Dothideomycetes</taxon>
        <taxon>Dothideomycetidae</taxon>
        <taxon>Mycosphaerellales</taxon>
        <taxon>Extremaceae</taxon>
        <taxon>Vermiconidia</taxon>
    </lineage>
</organism>
<dbReference type="EMBL" id="JAUTXU010000079">
    <property type="protein sequence ID" value="KAK3711097.1"/>
    <property type="molecule type" value="Genomic_DNA"/>
</dbReference>
<keyword evidence="2" id="KW-1185">Reference proteome</keyword>
<accession>A0ACC3N6Q3</accession>
<evidence type="ECO:0000313" key="2">
    <source>
        <dbReference type="Proteomes" id="UP001281147"/>
    </source>
</evidence>
<reference evidence="1" key="1">
    <citation type="submission" date="2023-07" db="EMBL/GenBank/DDBJ databases">
        <title>Black Yeasts Isolated from many extreme environments.</title>
        <authorList>
            <person name="Coleine C."/>
            <person name="Stajich J.E."/>
            <person name="Selbmann L."/>
        </authorList>
    </citation>
    <scope>NUCLEOTIDE SEQUENCE</scope>
    <source>
        <strain evidence="1">CCFEE 5714</strain>
    </source>
</reference>
<name>A0ACC3N6Q3_9PEZI</name>
<sequence length="126" mass="14209">MITSLALKHAAPRVMRWALVVFDLIFMIAFIIVAVLTRPNGGSSGPCKARNYRGVEYRIPTGQNCNLPWGVFVLAIVSTLLHLLTALFHEAHDKYKEHKEHKMQQSHSGQTTKWYRTVASRCSEGS</sequence>
<comment type="caution">
    <text evidence="1">The sequence shown here is derived from an EMBL/GenBank/DDBJ whole genome shotgun (WGS) entry which is preliminary data.</text>
</comment>
<gene>
    <name evidence="1" type="ORF">LTR37_009884</name>
</gene>
<evidence type="ECO:0000313" key="1">
    <source>
        <dbReference type="EMBL" id="KAK3711097.1"/>
    </source>
</evidence>
<protein>
    <submittedName>
        <fullName evidence="1">Uncharacterized protein</fullName>
    </submittedName>
</protein>
<proteinExistence type="predicted"/>
<dbReference type="Proteomes" id="UP001281147">
    <property type="component" value="Unassembled WGS sequence"/>
</dbReference>